<dbReference type="AlphaFoldDB" id="A0A849CH22"/>
<comment type="caution">
    <text evidence="2">The sequence shown here is derived from an EMBL/GenBank/DDBJ whole genome shotgun (WGS) entry which is preliminary data.</text>
</comment>
<evidence type="ECO:0000313" key="3">
    <source>
        <dbReference type="Proteomes" id="UP000586827"/>
    </source>
</evidence>
<dbReference type="SMART" id="SM00382">
    <property type="entry name" value="AAA"/>
    <property type="match status" value="1"/>
</dbReference>
<feature type="domain" description="AAA+ ATPase" evidence="1">
    <location>
        <begin position="34"/>
        <end position="169"/>
    </location>
</feature>
<dbReference type="PANTHER" id="PTHR47691">
    <property type="entry name" value="REGULATOR-RELATED"/>
    <property type="match status" value="1"/>
</dbReference>
<dbReference type="Gene3D" id="3.40.50.300">
    <property type="entry name" value="P-loop containing nucleotide triphosphate hydrolases"/>
    <property type="match status" value="1"/>
</dbReference>
<accession>A0A849CH22</accession>
<sequence length="656" mass="71911">MSANLQLPERNCGFVNRSDVLRAATERVLAAPEGNRTIVIGGAPGCGKTATGIELAHRLQGYFTDGLLFARFAADPLNSVTESEVLYDFLVALGEHPDSIPDRLDARRARYRALTAGRALIVFLDGVATAQQVRALEPGPGSSLIVVTESRPVTPADAAGTHLFALKSLDAAAARDMLAGIVGAEAVAAESVEATTIVQMCDRLPVMLSTVGSMIRRAQLRISTPLAEMVERLHDENRRRVVLPTGVVFDAYCRSLPEGTQECHRALGLTAHGGEVSIAALAAAVRQPQYEIAESMIELANAHLVEQLDRTRYAVRDLVRRHARESDDRGPGERRVDEERLLWYFDEGILAADALLAPLRPWRNSMFPELPASTVEFDDADAARDWLRGERISIRAAAEYAFDIARYDLVVRWCVLLWPFYEKEKQLTDFLALHELGADAARRLGQRAALAVLRLQVGFAYYWLYELDTAANEFTEALNEDAGPEITASALEGLGLVRLAQRQQREALDLFRRNHDLARHIGDQRRIVLAIFHRAKAEAPDPALALLEQAADGFAALSGDETENEAKVRYWRGRKLLEHGDLDAATASLASAAAVMSARRRPFDEAHIAAALGDVAVARGDHEQARAEYSRALTTYSDLGFAGLTAEMRSAVDQLP</sequence>
<dbReference type="SUPFAM" id="SSF52540">
    <property type="entry name" value="P-loop containing nucleoside triphosphate hydrolases"/>
    <property type="match status" value="1"/>
</dbReference>
<dbReference type="Proteomes" id="UP000586827">
    <property type="component" value="Unassembled WGS sequence"/>
</dbReference>
<dbReference type="InterPro" id="IPR011990">
    <property type="entry name" value="TPR-like_helical_dom_sf"/>
</dbReference>
<dbReference type="InterPro" id="IPR027417">
    <property type="entry name" value="P-loop_NTPase"/>
</dbReference>
<organism evidence="2 3">
    <name type="scientific">Nocardia uniformis</name>
    <dbReference type="NCBI Taxonomy" id="53432"/>
    <lineage>
        <taxon>Bacteria</taxon>
        <taxon>Bacillati</taxon>
        <taxon>Actinomycetota</taxon>
        <taxon>Actinomycetes</taxon>
        <taxon>Mycobacteriales</taxon>
        <taxon>Nocardiaceae</taxon>
        <taxon>Nocardia</taxon>
    </lineage>
</organism>
<reference evidence="2 3" key="1">
    <citation type="submission" date="2020-05" db="EMBL/GenBank/DDBJ databases">
        <title>MicrobeNet Type strains.</title>
        <authorList>
            <person name="Nicholson A.C."/>
        </authorList>
    </citation>
    <scope>NUCLEOTIDE SEQUENCE [LARGE SCALE GENOMIC DNA]</scope>
    <source>
        <strain evidence="2 3">JCM 3224</strain>
    </source>
</reference>
<name>A0A849CH22_9NOCA</name>
<dbReference type="EMBL" id="JABELX010000037">
    <property type="protein sequence ID" value="NNH76077.1"/>
    <property type="molecule type" value="Genomic_DNA"/>
</dbReference>
<dbReference type="RefSeq" id="WP_067529212.1">
    <property type="nucleotide sequence ID" value="NZ_JABELX010000037.1"/>
</dbReference>
<evidence type="ECO:0000313" key="2">
    <source>
        <dbReference type="EMBL" id="NNH76077.1"/>
    </source>
</evidence>
<dbReference type="PANTHER" id="PTHR47691:SF3">
    <property type="entry name" value="HTH-TYPE TRANSCRIPTIONAL REGULATOR RV0890C-RELATED"/>
    <property type="match status" value="1"/>
</dbReference>
<dbReference type="Gene3D" id="1.25.40.10">
    <property type="entry name" value="Tetratricopeptide repeat domain"/>
    <property type="match status" value="2"/>
</dbReference>
<dbReference type="SUPFAM" id="SSF48452">
    <property type="entry name" value="TPR-like"/>
    <property type="match status" value="1"/>
</dbReference>
<protein>
    <recommendedName>
        <fullName evidence="1">AAA+ ATPase domain-containing protein</fullName>
    </recommendedName>
</protein>
<proteinExistence type="predicted"/>
<keyword evidence="3" id="KW-1185">Reference proteome</keyword>
<evidence type="ECO:0000259" key="1">
    <source>
        <dbReference type="SMART" id="SM00382"/>
    </source>
</evidence>
<gene>
    <name evidence="2" type="ORF">HLB23_40600</name>
</gene>
<dbReference type="InterPro" id="IPR003593">
    <property type="entry name" value="AAA+_ATPase"/>
</dbReference>